<evidence type="ECO:0000259" key="5">
    <source>
        <dbReference type="Pfam" id="PF00644"/>
    </source>
</evidence>
<reference evidence="6" key="2">
    <citation type="submission" date="2021-04" db="EMBL/GenBank/DDBJ databases">
        <authorList>
            <person name="Podell S."/>
        </authorList>
    </citation>
    <scope>NUCLEOTIDE SEQUENCE</scope>
    <source>
        <strain evidence="6">Hildebrandi</strain>
    </source>
</reference>
<comment type="caution">
    <text evidence="6">The sequence shown here is derived from an EMBL/GenBank/DDBJ whole genome shotgun (WGS) entry which is preliminary data.</text>
</comment>
<evidence type="ECO:0000256" key="4">
    <source>
        <dbReference type="ARBA" id="ARBA00023027"/>
    </source>
</evidence>
<sequence>MSVDDEVALILDDFQPKPSFLLSSFDGKSAKIVNRSGRALGFQSKVSSNKTFASVLYKDQCLSVVYLYRAIRLQFQVTTTTTTTESSSAHQIRYIPDKYNKYLDSAFEQHLQTLCKRIATSSSKEGESKSLYSTISNLLGELQKLNVPPKLRAVSYQHHASRLSANRKTAWDLPLFLMRCAAASGKSSKLCTPFPTTVNNHQTPSMILRYVRDNILQHLQNPKKNIRPTSNEEALMEFLSCLQWTEYVQISCDDKPHIQSNDTNNKSNSTTTTKSIKVSLQMNRDALPSFQNQVQARGSVKAFHGTSLESAWSIINFGLRQHPTLQKNGAMLGPGVYLSNKYNVAYFFATQNGNAKYLTKELWNTSPCFWRLLGNNTAALDLMEDARKYNGLDLLCYVVIECSIVKPTPQTDHKNESMEKVKIKQDDAYFVVTSPHDVHMEKIHLTFEFHKRPTLWKWTFLAILVASLLWKASPRIGGKPSHNSPAHLEF</sequence>
<evidence type="ECO:0000256" key="1">
    <source>
        <dbReference type="ARBA" id="ARBA00022676"/>
    </source>
</evidence>
<feature type="domain" description="PARP catalytic" evidence="5">
    <location>
        <begin position="265"/>
        <end position="352"/>
    </location>
</feature>
<organism evidence="6 7">
    <name type="scientific">Nitzschia inconspicua</name>
    <dbReference type="NCBI Taxonomy" id="303405"/>
    <lineage>
        <taxon>Eukaryota</taxon>
        <taxon>Sar</taxon>
        <taxon>Stramenopiles</taxon>
        <taxon>Ochrophyta</taxon>
        <taxon>Bacillariophyta</taxon>
        <taxon>Bacillariophyceae</taxon>
        <taxon>Bacillariophycidae</taxon>
        <taxon>Bacillariales</taxon>
        <taxon>Bacillariaceae</taxon>
        <taxon>Nitzschia</taxon>
    </lineage>
</organism>
<dbReference type="EMBL" id="JAGRRH010000012">
    <property type="protein sequence ID" value="KAG7362224.1"/>
    <property type="molecule type" value="Genomic_DNA"/>
</dbReference>
<evidence type="ECO:0000256" key="2">
    <source>
        <dbReference type="ARBA" id="ARBA00022679"/>
    </source>
</evidence>
<dbReference type="AlphaFoldDB" id="A0A9K3LGY8"/>
<evidence type="ECO:0000313" key="6">
    <source>
        <dbReference type="EMBL" id="KAG7362224.1"/>
    </source>
</evidence>
<evidence type="ECO:0000313" key="7">
    <source>
        <dbReference type="Proteomes" id="UP000693970"/>
    </source>
</evidence>
<protein>
    <submittedName>
        <fullName evidence="6">PolyADP-ribose polymerase catalytic domain containing protein</fullName>
    </submittedName>
</protein>
<dbReference type="OrthoDB" id="19501at2759"/>
<dbReference type="InterPro" id="IPR012317">
    <property type="entry name" value="Poly(ADP-ribose)pol_cat_dom"/>
</dbReference>
<keyword evidence="1" id="KW-0328">Glycosyltransferase</keyword>
<dbReference type="PANTHER" id="PTHR21328">
    <property type="entry name" value="POLY ADP-RIBOSE POLYMERASE FAMILY, MEMBER PARP"/>
    <property type="match status" value="1"/>
</dbReference>
<dbReference type="GO" id="GO:0016779">
    <property type="term" value="F:nucleotidyltransferase activity"/>
    <property type="evidence" value="ECO:0007669"/>
    <property type="project" value="UniProtKB-KW"/>
</dbReference>
<proteinExistence type="predicted"/>
<keyword evidence="3" id="KW-0548">Nucleotidyltransferase</keyword>
<dbReference type="Pfam" id="PF00644">
    <property type="entry name" value="PARP"/>
    <property type="match status" value="1"/>
</dbReference>
<reference evidence="6" key="1">
    <citation type="journal article" date="2021" name="Sci. Rep.">
        <title>Diploid genomic architecture of Nitzschia inconspicua, an elite biomass production diatom.</title>
        <authorList>
            <person name="Oliver A."/>
            <person name="Podell S."/>
            <person name="Pinowska A."/>
            <person name="Traller J.C."/>
            <person name="Smith S.R."/>
            <person name="McClure R."/>
            <person name="Beliaev A."/>
            <person name="Bohutskyi P."/>
            <person name="Hill E.A."/>
            <person name="Rabines A."/>
            <person name="Zheng H."/>
            <person name="Allen L.Z."/>
            <person name="Kuo A."/>
            <person name="Grigoriev I.V."/>
            <person name="Allen A.E."/>
            <person name="Hazlebeck D."/>
            <person name="Allen E.E."/>
        </authorList>
    </citation>
    <scope>NUCLEOTIDE SEQUENCE</scope>
    <source>
        <strain evidence="6">Hildebrandi</strain>
    </source>
</reference>
<dbReference type="Proteomes" id="UP000693970">
    <property type="component" value="Unassembled WGS sequence"/>
</dbReference>
<accession>A0A9K3LGY8</accession>
<name>A0A9K3LGY8_9STRA</name>
<keyword evidence="7" id="KW-1185">Reference proteome</keyword>
<dbReference type="GO" id="GO:0003950">
    <property type="term" value="F:NAD+ poly-ADP-ribosyltransferase activity"/>
    <property type="evidence" value="ECO:0007669"/>
    <property type="project" value="InterPro"/>
</dbReference>
<gene>
    <name evidence="6" type="ORF">IV203_025890</name>
</gene>
<evidence type="ECO:0000256" key="3">
    <source>
        <dbReference type="ARBA" id="ARBA00022695"/>
    </source>
</evidence>
<keyword evidence="2" id="KW-0808">Transferase</keyword>
<keyword evidence="4" id="KW-0520">NAD</keyword>
<dbReference type="InterPro" id="IPR051838">
    <property type="entry name" value="ARTD_PARP"/>
</dbReference>